<gene>
    <name evidence="2" type="ORF">CLV78_101620</name>
</gene>
<dbReference type="InterPro" id="IPR013096">
    <property type="entry name" value="Cupin_2"/>
</dbReference>
<organism evidence="2 3">
    <name type="scientific">Aliiruegeria haliotis</name>
    <dbReference type="NCBI Taxonomy" id="1280846"/>
    <lineage>
        <taxon>Bacteria</taxon>
        <taxon>Pseudomonadati</taxon>
        <taxon>Pseudomonadota</taxon>
        <taxon>Alphaproteobacteria</taxon>
        <taxon>Rhodobacterales</taxon>
        <taxon>Roseobacteraceae</taxon>
        <taxon>Aliiruegeria</taxon>
    </lineage>
</organism>
<dbReference type="Proteomes" id="UP000239480">
    <property type="component" value="Unassembled WGS sequence"/>
</dbReference>
<keyword evidence="3" id="KW-1185">Reference proteome</keyword>
<dbReference type="Pfam" id="PF07883">
    <property type="entry name" value="Cupin_2"/>
    <property type="match status" value="1"/>
</dbReference>
<dbReference type="PIRSF" id="PIRSF029883">
    <property type="entry name" value="KdgF"/>
    <property type="match status" value="1"/>
</dbReference>
<dbReference type="Gene3D" id="2.60.120.10">
    <property type="entry name" value="Jelly Rolls"/>
    <property type="match status" value="1"/>
</dbReference>
<evidence type="ECO:0000259" key="1">
    <source>
        <dbReference type="Pfam" id="PF07883"/>
    </source>
</evidence>
<evidence type="ECO:0000313" key="2">
    <source>
        <dbReference type="EMBL" id="PRY26521.1"/>
    </source>
</evidence>
<dbReference type="InterPro" id="IPR011051">
    <property type="entry name" value="RmlC_Cupin_sf"/>
</dbReference>
<comment type="caution">
    <text evidence="2">The sequence shown here is derived from an EMBL/GenBank/DDBJ whole genome shotgun (WGS) entry which is preliminary data.</text>
</comment>
<sequence>MNDVSSKVGVWIDCGDGAERRVRAETPELMVVEFRFAAGGVGALHSHPHTQSTYVASGVFDFTMDGNTRRISAGDCFVIPSNTEHGCVCVEAGLLVDCFTPRRDDFL</sequence>
<feature type="domain" description="Cupin type-2" evidence="1">
    <location>
        <begin position="33"/>
        <end position="90"/>
    </location>
</feature>
<proteinExistence type="predicted"/>
<dbReference type="SUPFAM" id="SSF51182">
    <property type="entry name" value="RmlC-like cupins"/>
    <property type="match status" value="1"/>
</dbReference>
<dbReference type="RefSeq" id="WP_106203273.1">
    <property type="nucleotide sequence ID" value="NZ_PVTD01000001.1"/>
</dbReference>
<dbReference type="PANTHER" id="PTHR40112">
    <property type="entry name" value="H2HPP ISOMERASE"/>
    <property type="match status" value="1"/>
</dbReference>
<dbReference type="EMBL" id="PVTD01000001">
    <property type="protein sequence ID" value="PRY26521.1"/>
    <property type="molecule type" value="Genomic_DNA"/>
</dbReference>
<name>A0A2T0RZB6_9RHOB</name>
<dbReference type="PANTHER" id="PTHR40112:SF1">
    <property type="entry name" value="H2HPP ISOMERASE"/>
    <property type="match status" value="1"/>
</dbReference>
<dbReference type="InterPro" id="IPR014710">
    <property type="entry name" value="RmlC-like_jellyroll"/>
</dbReference>
<dbReference type="AlphaFoldDB" id="A0A2T0RZB6"/>
<evidence type="ECO:0000313" key="3">
    <source>
        <dbReference type="Proteomes" id="UP000239480"/>
    </source>
</evidence>
<dbReference type="InterPro" id="IPR052535">
    <property type="entry name" value="Bacilysin_H2HPP_isomerase"/>
</dbReference>
<accession>A0A2T0RZB6</accession>
<reference evidence="2 3" key="1">
    <citation type="submission" date="2018-03" db="EMBL/GenBank/DDBJ databases">
        <title>Genomic Encyclopedia of Archaeal and Bacterial Type Strains, Phase II (KMG-II): from individual species to whole genera.</title>
        <authorList>
            <person name="Goeker M."/>
        </authorList>
    </citation>
    <scope>NUCLEOTIDE SEQUENCE [LARGE SCALE GENOMIC DNA]</scope>
    <source>
        <strain evidence="2 3">DSM 29328</strain>
    </source>
</reference>
<dbReference type="CDD" id="cd02238">
    <property type="entry name" value="cupin_KdgF"/>
    <property type="match status" value="1"/>
</dbReference>
<protein>
    <submittedName>
        <fullName evidence="2">Cupin domain-containing protein</fullName>
    </submittedName>
</protein>
<dbReference type="OrthoDB" id="9811153at2"/>
<dbReference type="InterPro" id="IPR025499">
    <property type="entry name" value="KdgF"/>
</dbReference>